<keyword evidence="1" id="KW-0812">Transmembrane</keyword>
<proteinExistence type="predicted"/>
<feature type="transmembrane region" description="Helical" evidence="1">
    <location>
        <begin position="12"/>
        <end position="29"/>
    </location>
</feature>
<keyword evidence="1" id="KW-1133">Transmembrane helix</keyword>
<gene>
    <name evidence="2" type="ORF">Ga0074812_103328</name>
</gene>
<dbReference type="AlphaFoldDB" id="A0A0S4QK04"/>
<keyword evidence="3" id="KW-1185">Reference proteome</keyword>
<dbReference type="RefSeq" id="WP_278184618.1">
    <property type="nucleotide sequence ID" value="NZ_FAOZ01000003.1"/>
</dbReference>
<dbReference type="Proteomes" id="UP000198802">
    <property type="component" value="Unassembled WGS sequence"/>
</dbReference>
<name>A0A0S4QK04_9ACTN</name>
<dbReference type="EMBL" id="FAOZ01000003">
    <property type="protein sequence ID" value="CUU54838.1"/>
    <property type="molecule type" value="Genomic_DNA"/>
</dbReference>
<evidence type="ECO:0000256" key="1">
    <source>
        <dbReference type="SAM" id="Phobius"/>
    </source>
</evidence>
<evidence type="ECO:0000313" key="3">
    <source>
        <dbReference type="Proteomes" id="UP000198802"/>
    </source>
</evidence>
<protein>
    <submittedName>
        <fullName evidence="2">Uncharacterized protein</fullName>
    </submittedName>
</protein>
<sequence>MGVVLVAHINPSLLLILLPVYGVGLGLVMRRIHPVTHPDP</sequence>
<reference evidence="3" key="1">
    <citation type="submission" date="2015-11" db="EMBL/GenBank/DDBJ databases">
        <authorList>
            <person name="Varghese N."/>
        </authorList>
    </citation>
    <scope>NUCLEOTIDE SEQUENCE [LARGE SCALE GENOMIC DNA]</scope>
    <source>
        <strain evidence="3">DSM 45899</strain>
    </source>
</reference>
<evidence type="ECO:0000313" key="2">
    <source>
        <dbReference type="EMBL" id="CUU54838.1"/>
    </source>
</evidence>
<accession>A0A0S4QK04</accession>
<organism evidence="2 3">
    <name type="scientific">Parafrankia irregularis</name>
    <dbReference type="NCBI Taxonomy" id="795642"/>
    <lineage>
        <taxon>Bacteria</taxon>
        <taxon>Bacillati</taxon>
        <taxon>Actinomycetota</taxon>
        <taxon>Actinomycetes</taxon>
        <taxon>Frankiales</taxon>
        <taxon>Frankiaceae</taxon>
        <taxon>Parafrankia</taxon>
    </lineage>
</organism>
<keyword evidence="1" id="KW-0472">Membrane</keyword>